<dbReference type="HOGENOM" id="CLU_168085_2_0_12"/>
<dbReference type="SUPFAM" id="SSF74748">
    <property type="entry name" value="Variable surface antigen VlsE"/>
    <property type="match status" value="1"/>
</dbReference>
<accession>W5SAY3</accession>
<evidence type="ECO:0000313" key="9">
    <source>
        <dbReference type="EMBL" id="AHH04259.1"/>
    </source>
</evidence>
<dbReference type="RefSeq" id="WP_206740962.1">
    <property type="nucleotide sequence ID" value="NZ_CP004165.1"/>
</dbReference>
<organism evidence="9">
    <name type="scientific">Borrelia nietonii YOR</name>
    <dbReference type="NCBI Taxonomy" id="1293576"/>
    <lineage>
        <taxon>Bacteria</taxon>
        <taxon>Pseudomonadati</taxon>
        <taxon>Spirochaetota</taxon>
        <taxon>Spirochaetia</taxon>
        <taxon>Spirochaetales</taxon>
        <taxon>Borreliaceae</taxon>
        <taxon>Borrelia</taxon>
        <taxon>Borrelia nietonii</taxon>
    </lineage>
</organism>
<name>W5SAY3_9SPIR</name>
<comment type="subcellular location">
    <subcellularLocation>
        <location evidence="2 8">Cell outer membrane</location>
        <topology evidence="2 8">Lipid-anchor</topology>
    </subcellularLocation>
</comment>
<geneLocation type="plasmid" evidence="9">
    <name>unnamed</name>
</geneLocation>
<keyword evidence="9" id="KW-0614">Plasmid</keyword>
<keyword evidence="7 8" id="KW-0449">Lipoprotein</keyword>
<evidence type="ECO:0000256" key="6">
    <source>
        <dbReference type="ARBA" id="ARBA00023237"/>
    </source>
</evidence>
<evidence type="ECO:0000256" key="7">
    <source>
        <dbReference type="ARBA" id="ARBA00023288"/>
    </source>
</evidence>
<keyword evidence="6 8" id="KW-0998">Cell outer membrane</keyword>
<comment type="function">
    <text evidence="1 8">The Vlp and Vsp proteins are antigenically distinct proteins, only one vlp or vsp gene is transcriptionally active at any one time. Switching between these genes is a mechanism of host immune response evasion.</text>
</comment>
<keyword evidence="5 8" id="KW-0564">Palmitate</keyword>
<dbReference type="EMBL" id="CP004165">
    <property type="protein sequence ID" value="AHH04259.1"/>
    <property type="molecule type" value="Genomic_DNA"/>
</dbReference>
<gene>
    <name evidence="9" type="ORF">BHY_1308</name>
</gene>
<evidence type="ECO:0000256" key="4">
    <source>
        <dbReference type="ARBA" id="ARBA00023136"/>
    </source>
</evidence>
<dbReference type="GO" id="GO:0009279">
    <property type="term" value="C:cell outer membrane"/>
    <property type="evidence" value="ECO:0007669"/>
    <property type="project" value="UniProtKB-SubCell"/>
</dbReference>
<dbReference type="Pfam" id="PF00921">
    <property type="entry name" value="Lipoprotein_2"/>
    <property type="match status" value="1"/>
</dbReference>
<evidence type="ECO:0000256" key="5">
    <source>
        <dbReference type="ARBA" id="ARBA00023139"/>
    </source>
</evidence>
<proteinExistence type="predicted"/>
<reference evidence="9" key="1">
    <citation type="submission" date="2013-02" db="EMBL/GenBank/DDBJ databases">
        <title>Comparative genomics of Borrelia species.</title>
        <authorList>
            <person name="Schwan T.G."/>
            <person name="Raffel S.J."/>
            <person name="Porcella S.F."/>
        </authorList>
    </citation>
    <scope>NUCLEOTIDE SEQUENCE</scope>
    <source>
        <strain evidence="9">YOR</strain>
        <plasmid evidence="9">unnamed</plasmid>
    </source>
</reference>
<evidence type="ECO:0000256" key="8">
    <source>
        <dbReference type="RuleBase" id="RU363105"/>
    </source>
</evidence>
<evidence type="ECO:0000256" key="1">
    <source>
        <dbReference type="ARBA" id="ARBA00003932"/>
    </source>
</evidence>
<dbReference type="InterPro" id="IPR000680">
    <property type="entry name" value="Borrelia_lipo"/>
</dbReference>
<keyword evidence="4 8" id="KW-0472">Membrane</keyword>
<keyword evidence="3" id="KW-0732">Signal</keyword>
<evidence type="ECO:0000256" key="2">
    <source>
        <dbReference type="ARBA" id="ARBA00004459"/>
    </source>
</evidence>
<sequence>MAKDGKFANDDNAANTREAIKNATVSAVTKTLDALTIAIRNTINAGLKQLKTL</sequence>
<protein>
    <recommendedName>
        <fullName evidence="8">Variable large protein</fullName>
    </recommendedName>
</protein>
<evidence type="ECO:0000256" key="3">
    <source>
        <dbReference type="ARBA" id="ARBA00022729"/>
    </source>
</evidence>
<dbReference type="AlphaFoldDB" id="W5SAY3"/>